<dbReference type="PROSITE" id="PS51257">
    <property type="entry name" value="PROKAR_LIPOPROTEIN"/>
    <property type="match status" value="1"/>
</dbReference>
<proteinExistence type="predicted"/>
<evidence type="ECO:0000313" key="2">
    <source>
        <dbReference type="Proteomes" id="UP000237983"/>
    </source>
</evidence>
<dbReference type="AlphaFoldDB" id="A0A2T0VFW9"/>
<evidence type="ECO:0000313" key="1">
    <source>
        <dbReference type="EMBL" id="PRY69100.1"/>
    </source>
</evidence>
<gene>
    <name evidence="1" type="ORF">B0I08_103306</name>
</gene>
<reference evidence="1 2" key="1">
    <citation type="submission" date="2018-03" db="EMBL/GenBank/DDBJ databases">
        <title>Genomic Encyclopedia of Type Strains, Phase III (KMG-III): the genomes of soil and plant-associated and newly described type strains.</title>
        <authorList>
            <person name="Whitman W."/>
        </authorList>
    </citation>
    <scope>NUCLEOTIDE SEQUENCE [LARGE SCALE GENOMIC DNA]</scope>
    <source>
        <strain evidence="1 2">CGMCC 1.12484</strain>
    </source>
</reference>
<comment type="caution">
    <text evidence="1">The sequence shown here is derived from an EMBL/GenBank/DDBJ whole genome shotgun (WGS) entry which is preliminary data.</text>
</comment>
<dbReference type="EMBL" id="PVTL01000003">
    <property type="protein sequence ID" value="PRY69100.1"/>
    <property type="molecule type" value="Genomic_DNA"/>
</dbReference>
<protein>
    <submittedName>
        <fullName evidence="1">Uncharacterized protein</fullName>
    </submittedName>
</protein>
<sequence length="136" mass="13968">MRRDSLSHGSGRVSAALLPALVVTIGLAGCAYPRACPEMGWVNTLEIELAGPTDAVDLVRLCVDGECAGLDSRQLDENTWEVPVSMGMSTPTPVTIQALSGEGVVIAEAVTDIDWTRADATDACGGPSAATVGLAL</sequence>
<name>A0A2T0VFW9_9MICO</name>
<dbReference type="Proteomes" id="UP000237983">
    <property type="component" value="Unassembled WGS sequence"/>
</dbReference>
<accession>A0A2T0VFW9</accession>
<organism evidence="1 2">
    <name type="scientific">Glaciihabitans tibetensis</name>
    <dbReference type="NCBI Taxonomy" id="1266600"/>
    <lineage>
        <taxon>Bacteria</taxon>
        <taxon>Bacillati</taxon>
        <taxon>Actinomycetota</taxon>
        <taxon>Actinomycetes</taxon>
        <taxon>Micrococcales</taxon>
        <taxon>Microbacteriaceae</taxon>
        <taxon>Glaciihabitans</taxon>
    </lineage>
</organism>
<keyword evidence="2" id="KW-1185">Reference proteome</keyword>